<dbReference type="PANTHER" id="PTHR30087">
    <property type="entry name" value="INNER MEMBRANE PROTEIN"/>
    <property type="match status" value="1"/>
</dbReference>
<evidence type="ECO:0000313" key="2">
    <source>
        <dbReference type="Proteomes" id="UP000657177"/>
    </source>
</evidence>
<dbReference type="EMBL" id="JAAKDE010000008">
    <property type="protein sequence ID" value="MBA2132845.1"/>
    <property type="molecule type" value="Genomic_DNA"/>
</dbReference>
<organism evidence="1 2">
    <name type="scientific">Capillibacterium thermochitinicola</name>
    <dbReference type="NCBI Taxonomy" id="2699427"/>
    <lineage>
        <taxon>Bacteria</taxon>
        <taxon>Bacillati</taxon>
        <taxon>Bacillota</taxon>
        <taxon>Capillibacterium</taxon>
    </lineage>
</organism>
<sequence length="181" mass="19605">MVVFNLIIEWRQGKKLRKGITTPAPTVLVSACLLGEKCRYNGKGYILPSLVEALKGFPVVPACPEVLGGLPVPRPPCELKGGDGELVWEGQAGVFTEDNRDMTLAFREGARKTLELAQQNGVKIAVLKDHSPSCGCNKIYDGTFRHRLVAGVGVTAALLKKHGIQVIAETDWSAQRRGNDV</sequence>
<accession>A0A8J6LI60</accession>
<keyword evidence="2" id="KW-1185">Reference proteome</keyword>
<reference evidence="1" key="1">
    <citation type="submission" date="2020-06" db="EMBL/GenBank/DDBJ databases">
        <title>Novel chitinolytic bacterium.</title>
        <authorList>
            <person name="Ungkulpasvich U."/>
            <person name="Kosugi A."/>
            <person name="Uke A."/>
        </authorList>
    </citation>
    <scope>NUCLEOTIDE SEQUENCE</scope>
    <source>
        <strain evidence="1">UUS1-1</strain>
    </source>
</reference>
<protein>
    <submittedName>
        <fullName evidence="1">DUF523 domain-containing protein</fullName>
    </submittedName>
</protein>
<dbReference type="Pfam" id="PF04463">
    <property type="entry name" value="2-thiour_desulf"/>
    <property type="match status" value="1"/>
</dbReference>
<dbReference type="PANTHER" id="PTHR30087:SF1">
    <property type="entry name" value="HYPOTHETICAL CYTOSOLIC PROTEIN"/>
    <property type="match status" value="1"/>
</dbReference>
<evidence type="ECO:0000313" key="1">
    <source>
        <dbReference type="EMBL" id="MBA2132845.1"/>
    </source>
</evidence>
<dbReference type="InterPro" id="IPR007553">
    <property type="entry name" value="2-thiour_desulf"/>
</dbReference>
<name>A0A8J6LI60_9FIRM</name>
<dbReference type="Proteomes" id="UP000657177">
    <property type="component" value="Unassembled WGS sequence"/>
</dbReference>
<dbReference type="AlphaFoldDB" id="A0A8J6LI60"/>
<dbReference type="RefSeq" id="WP_181339296.1">
    <property type="nucleotide sequence ID" value="NZ_JAAKDE010000008.1"/>
</dbReference>
<proteinExistence type="predicted"/>
<comment type="caution">
    <text evidence="1">The sequence shown here is derived from an EMBL/GenBank/DDBJ whole genome shotgun (WGS) entry which is preliminary data.</text>
</comment>
<gene>
    <name evidence="1" type="ORF">G5B42_04705</name>
</gene>